<dbReference type="EMBL" id="PKPP01000086">
    <property type="protein sequence ID" value="PWA98045.1"/>
    <property type="molecule type" value="Genomic_DNA"/>
</dbReference>
<dbReference type="AlphaFoldDB" id="A0A2U1QJ92"/>
<dbReference type="Proteomes" id="UP000245207">
    <property type="component" value="Unassembled WGS sequence"/>
</dbReference>
<keyword evidence="3" id="KW-1185">Reference proteome</keyword>
<proteinExistence type="predicted"/>
<sequence>MAPWQYLPTVTLTTIAVSIPDEGLKYIREIEKHIDEKNDLKHVRKAAEVVWSGVELYNKCMSRKCHESRIEEREKSIRSAVLLFAKTKKILEVLDSKLPEDSDHGELIRIDKWHLVSKKMDLFYSMSSSTDEETARSSPSDSEHYNRLNFYSKGMKPQLMPVTVDKKHYQNQNKHKDYRVYCITPKAVKTTCRNRHITYKLQPKWNYAHSQPSKHKWNDAQHKNSPVFAPPSKKDDS</sequence>
<feature type="region of interest" description="Disordered" evidence="1">
    <location>
        <begin position="210"/>
        <end position="237"/>
    </location>
</feature>
<evidence type="ECO:0000256" key="1">
    <source>
        <dbReference type="SAM" id="MobiDB-lite"/>
    </source>
</evidence>
<protein>
    <submittedName>
        <fullName evidence="2">Uncharacterized protein</fullName>
    </submittedName>
</protein>
<comment type="caution">
    <text evidence="2">The sequence shown here is derived from an EMBL/GenBank/DDBJ whole genome shotgun (WGS) entry which is preliminary data.</text>
</comment>
<gene>
    <name evidence="2" type="ORF">CTI12_AA023830</name>
</gene>
<dbReference type="PANTHER" id="PTHR35307">
    <property type="entry name" value="PROTEIN, PUTATIVE-RELATED"/>
    <property type="match status" value="1"/>
</dbReference>
<accession>A0A2U1QJ92</accession>
<evidence type="ECO:0000313" key="2">
    <source>
        <dbReference type="EMBL" id="PWA98045.1"/>
    </source>
</evidence>
<reference evidence="2 3" key="1">
    <citation type="journal article" date="2018" name="Mol. Plant">
        <title>The genome of Artemisia annua provides insight into the evolution of Asteraceae family and artemisinin biosynthesis.</title>
        <authorList>
            <person name="Shen Q."/>
            <person name="Zhang L."/>
            <person name="Liao Z."/>
            <person name="Wang S."/>
            <person name="Yan T."/>
            <person name="Shi P."/>
            <person name="Liu M."/>
            <person name="Fu X."/>
            <person name="Pan Q."/>
            <person name="Wang Y."/>
            <person name="Lv Z."/>
            <person name="Lu X."/>
            <person name="Zhang F."/>
            <person name="Jiang W."/>
            <person name="Ma Y."/>
            <person name="Chen M."/>
            <person name="Hao X."/>
            <person name="Li L."/>
            <person name="Tang Y."/>
            <person name="Lv G."/>
            <person name="Zhou Y."/>
            <person name="Sun X."/>
            <person name="Brodelius P.E."/>
            <person name="Rose J.K.C."/>
            <person name="Tang K."/>
        </authorList>
    </citation>
    <scope>NUCLEOTIDE SEQUENCE [LARGE SCALE GENOMIC DNA]</scope>
    <source>
        <strain evidence="3">cv. Huhao1</strain>
        <tissue evidence="2">Leaf</tissue>
    </source>
</reference>
<organism evidence="2 3">
    <name type="scientific">Artemisia annua</name>
    <name type="common">Sweet wormwood</name>
    <dbReference type="NCBI Taxonomy" id="35608"/>
    <lineage>
        <taxon>Eukaryota</taxon>
        <taxon>Viridiplantae</taxon>
        <taxon>Streptophyta</taxon>
        <taxon>Embryophyta</taxon>
        <taxon>Tracheophyta</taxon>
        <taxon>Spermatophyta</taxon>
        <taxon>Magnoliopsida</taxon>
        <taxon>eudicotyledons</taxon>
        <taxon>Gunneridae</taxon>
        <taxon>Pentapetalae</taxon>
        <taxon>asterids</taxon>
        <taxon>campanulids</taxon>
        <taxon>Asterales</taxon>
        <taxon>Asteraceae</taxon>
        <taxon>Asteroideae</taxon>
        <taxon>Anthemideae</taxon>
        <taxon>Artemisiinae</taxon>
        <taxon>Artemisia</taxon>
    </lineage>
</organism>
<dbReference type="PANTHER" id="PTHR35307:SF3">
    <property type="entry name" value="DUF4220 DOMAIN-CONTAINING PROTEIN"/>
    <property type="match status" value="1"/>
</dbReference>
<name>A0A2U1QJ92_ARTAN</name>
<dbReference type="OrthoDB" id="10624090at2759"/>
<evidence type="ECO:0000313" key="3">
    <source>
        <dbReference type="Proteomes" id="UP000245207"/>
    </source>
</evidence>